<dbReference type="PANTHER" id="PTHR10622">
    <property type="entry name" value="HET DOMAIN-CONTAINING PROTEIN"/>
    <property type="match status" value="1"/>
</dbReference>
<name>A0A179FAR6_METCM</name>
<dbReference type="PANTHER" id="PTHR10622:SF10">
    <property type="entry name" value="HET DOMAIN-CONTAINING PROTEIN"/>
    <property type="match status" value="1"/>
</dbReference>
<dbReference type="GeneID" id="28853344"/>
<organism evidence="3 4">
    <name type="scientific">Pochonia chlamydosporia 170</name>
    <dbReference type="NCBI Taxonomy" id="1380566"/>
    <lineage>
        <taxon>Eukaryota</taxon>
        <taxon>Fungi</taxon>
        <taxon>Dikarya</taxon>
        <taxon>Ascomycota</taxon>
        <taxon>Pezizomycotina</taxon>
        <taxon>Sordariomycetes</taxon>
        <taxon>Hypocreomycetidae</taxon>
        <taxon>Hypocreales</taxon>
        <taxon>Clavicipitaceae</taxon>
        <taxon>Pochonia</taxon>
    </lineage>
</organism>
<gene>
    <name evidence="3" type="ORF">VFPPC_11082</name>
</gene>
<keyword evidence="4" id="KW-1185">Reference proteome</keyword>
<protein>
    <submittedName>
        <fullName evidence="3">Ankyrin repeat-containing protein</fullName>
    </submittedName>
</protein>
<dbReference type="Pfam" id="PF06985">
    <property type="entry name" value="HET"/>
    <property type="match status" value="1"/>
</dbReference>
<dbReference type="AlphaFoldDB" id="A0A179FAR6"/>
<dbReference type="RefSeq" id="XP_018140205.1">
    <property type="nucleotide sequence ID" value="XM_018289350.1"/>
</dbReference>
<proteinExistence type="predicted"/>
<dbReference type="OrthoDB" id="4955925at2759"/>
<feature type="domain" description="DUF8212" evidence="2">
    <location>
        <begin position="221"/>
        <end position="245"/>
    </location>
</feature>
<evidence type="ECO:0000259" key="1">
    <source>
        <dbReference type="Pfam" id="PF06985"/>
    </source>
</evidence>
<evidence type="ECO:0000313" key="3">
    <source>
        <dbReference type="EMBL" id="OAQ62625.1"/>
    </source>
</evidence>
<evidence type="ECO:0000313" key="4">
    <source>
        <dbReference type="Proteomes" id="UP000078397"/>
    </source>
</evidence>
<dbReference type="Proteomes" id="UP000078397">
    <property type="component" value="Unassembled WGS sequence"/>
</dbReference>
<dbReference type="InterPro" id="IPR010730">
    <property type="entry name" value="HET"/>
</dbReference>
<dbReference type="KEGG" id="pchm:VFPPC_11082"/>
<dbReference type="Pfam" id="PF26640">
    <property type="entry name" value="DUF8212"/>
    <property type="match status" value="1"/>
</dbReference>
<dbReference type="EMBL" id="LSBJ02000006">
    <property type="protein sequence ID" value="OAQ62625.1"/>
    <property type="molecule type" value="Genomic_DNA"/>
</dbReference>
<feature type="domain" description="Heterokaryon incompatibility" evidence="1">
    <location>
        <begin position="21"/>
        <end position="109"/>
    </location>
</feature>
<accession>A0A179FAR6</accession>
<dbReference type="STRING" id="1380566.A0A179FAR6"/>
<evidence type="ECO:0000259" key="2">
    <source>
        <dbReference type="Pfam" id="PF26640"/>
    </source>
</evidence>
<dbReference type="InterPro" id="IPR058525">
    <property type="entry name" value="DUF8212"/>
</dbReference>
<sequence length="510" mass="57455">MRLLDVGSLQIHQFQANPPPYAILSHVWSSDEVTFQDLSQAGCTQKNGFKKISSFCWTLTQNLPRVTYAWVDTCCIDKTSSSELSEAINSMCAWYRGAVTCYAHLADVKLNNRQSLGSDFEKSTWFTRGWTLQELLAPVEVEFYDKNWKFIGTRLTLAKRIASITGIDEDVLVTGNWTNLSAAHKMSWAAKRRTTRPEDMAYCLLGIFDVNMPMLYGEGERAFTRLQEEILREYDDLSLLAWDASDVPASEDIVGVLASHPRFFQSCAGITSYPSEGKPFAITNRGLQVSLPIFEGPLLGAALPCAPKGNFASSIMICVVRDAVVPNKYSRHRSVTWEFLMAEPEGLRKVERDILLVKRSIFGIQQFARCWVRYSGPLRLLAVYSVEKWQFNGAGNWTMIIPKPSTGHPVVSVFAFQQVVHKRHLAAIIWVDARTGLPKINVVGISDVRSDVPFNDVQVQDQLKKLAAVQTDYLDKSTNDFRLQGMRVRAQLSREIIRGSWTTMVNLICS</sequence>
<reference evidence="3 4" key="1">
    <citation type="journal article" date="2016" name="PLoS Pathog.">
        <title>Biosynthesis of antibiotic leucinostatins in bio-control fungus Purpureocillium lilacinum and their inhibition on phytophthora revealed by genome mining.</title>
        <authorList>
            <person name="Wang G."/>
            <person name="Liu Z."/>
            <person name="Lin R."/>
            <person name="Li E."/>
            <person name="Mao Z."/>
            <person name="Ling J."/>
            <person name="Yang Y."/>
            <person name="Yin W.B."/>
            <person name="Xie B."/>
        </authorList>
    </citation>
    <scope>NUCLEOTIDE SEQUENCE [LARGE SCALE GENOMIC DNA]</scope>
    <source>
        <strain evidence="3">170</strain>
    </source>
</reference>
<comment type="caution">
    <text evidence="3">The sequence shown here is derived from an EMBL/GenBank/DDBJ whole genome shotgun (WGS) entry which is preliminary data.</text>
</comment>